<evidence type="ECO:0000313" key="2">
    <source>
        <dbReference type="EMBL" id="KAK8093940.1"/>
    </source>
</evidence>
<sequence length="225" mass="25982">MKTAKDFMSPDMDEKEKLLVRSLTAGLSNRRLDMYAKMMEKRQHMKALELMTTFTEMIRQMLFKIMYEEGKTYMLTREYVEWRLDVCLWNHVFGEPLPDWARKEPPTDRGDIHNVDTLYLDFIMGEQLPDPVPTQEATGEEAMKKAAEKRKVEESGLAAEETKARKVRLAVEGNGGVQKEPSIDEFDAEIAQIEARSEKYAEELRALRRAGHDTTTDLGPMNQDT</sequence>
<feature type="compositionally biased region" description="Basic and acidic residues" evidence="1">
    <location>
        <begin position="206"/>
        <end position="215"/>
    </location>
</feature>
<dbReference type="RefSeq" id="XP_066674713.1">
    <property type="nucleotide sequence ID" value="XM_066804940.1"/>
</dbReference>
<feature type="region of interest" description="Disordered" evidence="1">
    <location>
        <begin position="206"/>
        <end position="225"/>
    </location>
</feature>
<comment type="caution">
    <text evidence="2">The sequence shown here is derived from an EMBL/GenBank/DDBJ whole genome shotgun (WGS) entry which is preliminary data.</text>
</comment>
<name>A0ABR1XB73_9PEZI</name>
<evidence type="ECO:0000256" key="1">
    <source>
        <dbReference type="SAM" id="MobiDB-lite"/>
    </source>
</evidence>
<keyword evidence="3" id="KW-1185">Reference proteome</keyword>
<dbReference type="GeneID" id="92038000"/>
<protein>
    <submittedName>
        <fullName evidence="2">Uncharacterized protein</fullName>
    </submittedName>
</protein>
<proteinExistence type="predicted"/>
<gene>
    <name evidence="2" type="ORF">PG997_000625</name>
</gene>
<reference evidence="2 3" key="1">
    <citation type="submission" date="2023-01" db="EMBL/GenBank/DDBJ databases">
        <title>Analysis of 21 Apiospora genomes using comparative genomics revels a genus with tremendous synthesis potential of carbohydrate active enzymes and secondary metabolites.</title>
        <authorList>
            <person name="Sorensen T."/>
        </authorList>
    </citation>
    <scope>NUCLEOTIDE SEQUENCE [LARGE SCALE GENOMIC DNA]</scope>
    <source>
        <strain evidence="2 3">CBS 114990</strain>
    </source>
</reference>
<evidence type="ECO:0000313" key="3">
    <source>
        <dbReference type="Proteomes" id="UP001433268"/>
    </source>
</evidence>
<dbReference type="Proteomes" id="UP001433268">
    <property type="component" value="Unassembled WGS sequence"/>
</dbReference>
<organism evidence="2 3">
    <name type="scientific">Apiospora hydei</name>
    <dbReference type="NCBI Taxonomy" id="1337664"/>
    <lineage>
        <taxon>Eukaryota</taxon>
        <taxon>Fungi</taxon>
        <taxon>Dikarya</taxon>
        <taxon>Ascomycota</taxon>
        <taxon>Pezizomycotina</taxon>
        <taxon>Sordariomycetes</taxon>
        <taxon>Xylariomycetidae</taxon>
        <taxon>Amphisphaeriales</taxon>
        <taxon>Apiosporaceae</taxon>
        <taxon>Apiospora</taxon>
    </lineage>
</organism>
<dbReference type="EMBL" id="JAQQWN010000002">
    <property type="protein sequence ID" value="KAK8093940.1"/>
    <property type="molecule type" value="Genomic_DNA"/>
</dbReference>
<accession>A0ABR1XB73</accession>